<sequence length="165" mass="16371">MRRTRTAHLCAALALTATAVFGMTACTASPTAAPAVSGSAGASAPATSGDDAGDGGQSTADACALVQQTISAATDDFQSASAEDPGAVADSMTAAAEQLTSISAQVTNDQVAAVVPELKDMFTQASGIMRSVADGDMSKVGDLTDLGTQFQETGQRFADICADNG</sequence>
<dbReference type="EMBL" id="CP031423">
    <property type="protein sequence ID" value="AZS36042.1"/>
    <property type="molecule type" value="Genomic_DNA"/>
</dbReference>
<gene>
    <name evidence="3" type="ORF">CVS47_00641</name>
</gene>
<name>A0A3S9W7H0_9MICO</name>
<dbReference type="KEGG" id="mlv:CVS47_00641"/>
<dbReference type="OrthoDB" id="5080160at2"/>
<dbReference type="AlphaFoldDB" id="A0A3S9W7H0"/>
<feature type="compositionally biased region" description="Low complexity" evidence="1">
    <location>
        <begin position="34"/>
        <end position="50"/>
    </location>
</feature>
<proteinExistence type="predicted"/>
<accession>A0A3S9W7H0</accession>
<dbReference type="RefSeq" id="WP_127094784.1">
    <property type="nucleotide sequence ID" value="NZ_CP031423.1"/>
</dbReference>
<protein>
    <recommendedName>
        <fullName evidence="5">Lipoprotein</fullName>
    </recommendedName>
</protein>
<evidence type="ECO:0000313" key="3">
    <source>
        <dbReference type="EMBL" id="AZS36042.1"/>
    </source>
</evidence>
<feature type="chain" id="PRO_5019288198" description="Lipoprotein" evidence="2">
    <location>
        <begin position="29"/>
        <end position="165"/>
    </location>
</feature>
<keyword evidence="2" id="KW-0732">Signal</keyword>
<evidence type="ECO:0000256" key="2">
    <source>
        <dbReference type="SAM" id="SignalP"/>
    </source>
</evidence>
<keyword evidence="4" id="KW-1185">Reference proteome</keyword>
<dbReference type="PROSITE" id="PS51257">
    <property type="entry name" value="PROKAR_LIPOPROTEIN"/>
    <property type="match status" value="1"/>
</dbReference>
<reference evidence="3 4" key="1">
    <citation type="submission" date="2018-08" db="EMBL/GenBank/DDBJ databases">
        <title>Microbacterium lemovicicum sp. nov., a bacterium isolated from a natural uranium-rich soil.</title>
        <authorList>
            <person name="ORTET P."/>
        </authorList>
    </citation>
    <scope>NUCLEOTIDE SEQUENCE [LARGE SCALE GENOMIC DNA]</scope>
    <source>
        <strain evidence="3 4">Viu22</strain>
    </source>
</reference>
<dbReference type="Proteomes" id="UP000276888">
    <property type="component" value="Chromosome"/>
</dbReference>
<feature type="region of interest" description="Disordered" evidence="1">
    <location>
        <begin position="34"/>
        <end position="58"/>
    </location>
</feature>
<organism evidence="3 4">
    <name type="scientific">Microbacterium lemovicicum</name>
    <dbReference type="NCBI Taxonomy" id="1072463"/>
    <lineage>
        <taxon>Bacteria</taxon>
        <taxon>Bacillati</taxon>
        <taxon>Actinomycetota</taxon>
        <taxon>Actinomycetes</taxon>
        <taxon>Micrococcales</taxon>
        <taxon>Microbacteriaceae</taxon>
        <taxon>Microbacterium</taxon>
    </lineage>
</organism>
<evidence type="ECO:0000313" key="4">
    <source>
        <dbReference type="Proteomes" id="UP000276888"/>
    </source>
</evidence>
<evidence type="ECO:0000256" key="1">
    <source>
        <dbReference type="SAM" id="MobiDB-lite"/>
    </source>
</evidence>
<feature type="signal peptide" evidence="2">
    <location>
        <begin position="1"/>
        <end position="28"/>
    </location>
</feature>
<evidence type="ECO:0008006" key="5">
    <source>
        <dbReference type="Google" id="ProtNLM"/>
    </source>
</evidence>